<dbReference type="WBParaSite" id="RSKR_0000566300.1">
    <property type="protein sequence ID" value="RSKR_0000566300.1"/>
    <property type="gene ID" value="RSKR_0000566300"/>
</dbReference>
<dbReference type="Proteomes" id="UP000095286">
    <property type="component" value="Unplaced"/>
</dbReference>
<accession>A0AC35TYW2</accession>
<name>A0AC35TYW2_9BILA</name>
<organism evidence="1 2">
    <name type="scientific">Rhabditophanes sp. KR3021</name>
    <dbReference type="NCBI Taxonomy" id="114890"/>
    <lineage>
        <taxon>Eukaryota</taxon>
        <taxon>Metazoa</taxon>
        <taxon>Ecdysozoa</taxon>
        <taxon>Nematoda</taxon>
        <taxon>Chromadorea</taxon>
        <taxon>Rhabditida</taxon>
        <taxon>Tylenchina</taxon>
        <taxon>Panagrolaimomorpha</taxon>
        <taxon>Strongyloidoidea</taxon>
        <taxon>Alloionematidae</taxon>
        <taxon>Rhabditophanes</taxon>
    </lineage>
</organism>
<proteinExistence type="predicted"/>
<evidence type="ECO:0000313" key="2">
    <source>
        <dbReference type="WBParaSite" id="RSKR_0000566300.1"/>
    </source>
</evidence>
<reference evidence="2" key="1">
    <citation type="submission" date="2016-11" db="UniProtKB">
        <authorList>
            <consortium name="WormBaseParasite"/>
        </authorList>
    </citation>
    <scope>IDENTIFICATION</scope>
    <source>
        <strain evidence="2">KR3021</strain>
    </source>
</reference>
<protein>
    <submittedName>
        <fullName evidence="2">Cmyb_C domain-containing protein</fullName>
    </submittedName>
</protein>
<sequence length="395" mass="43679">MNGSTTANSPPQNHPTPDNNKKVFITTIQNSNDTGCEKDGSRTDYVSNVVISSAANSQKNSIVNIQPPSTLSITDNTEHLPTLNSSNHILSNKIHTEIWEQQTIGRGVVPLINIQNDDDNSSDSDSFATSPILPMQRKLSLMPALTEEDLLNSDLGQKDPVFVAKVFGQDFATQLSSKNETSPRGDFVTSDVKKTLFSNEDNFLHLSLHSNSPLWPFAPRDETIPSGVPTLKIRVLQNNPQSPTTQAVTRKLGSFSHSTRPTLSPSSKESIRPNLSASNKESFDHTKVNREDPKKAIEAPYKEYSVLLAPDPLPRNILPTKFHFSLPPTHFGGNSSPSPFTHHPHLFPTSFNSTTHLKNKLTPEMLKFAHSLDYDDDKSNTHLNLITTKDQVVFV</sequence>
<evidence type="ECO:0000313" key="1">
    <source>
        <dbReference type="Proteomes" id="UP000095286"/>
    </source>
</evidence>